<dbReference type="KEGG" id="hlr:HALLA_13000"/>
<name>W0JLF1_9EURY</name>
<feature type="transmembrane region" description="Helical" evidence="2">
    <location>
        <begin position="31"/>
        <end position="49"/>
    </location>
</feature>
<keyword evidence="4" id="KW-1185">Reference proteome</keyword>
<feature type="region of interest" description="Disordered" evidence="1">
    <location>
        <begin position="1"/>
        <end position="28"/>
    </location>
</feature>
<evidence type="ECO:0000313" key="3">
    <source>
        <dbReference type="EMBL" id="AHF99570.1"/>
    </source>
</evidence>
<dbReference type="EMBL" id="CP007055">
    <property type="protein sequence ID" value="AHF99570.1"/>
    <property type="molecule type" value="Genomic_DNA"/>
</dbReference>
<reference evidence="3 4" key="1">
    <citation type="submission" date="2014-01" db="EMBL/GenBank/DDBJ databases">
        <authorList>
            <consortium name="DOE Joint Genome Institute"/>
            <person name="Anderson I."/>
            <person name="Huntemann M."/>
            <person name="Han J."/>
            <person name="Chen A."/>
            <person name="Kyrpides N."/>
            <person name="Mavromatis K."/>
            <person name="Markowitz V."/>
            <person name="Palaniappan K."/>
            <person name="Ivanova N."/>
            <person name="Schaumberg A."/>
            <person name="Pati A."/>
            <person name="Liolios K."/>
            <person name="Nordberg H.P."/>
            <person name="Cantor M.N."/>
            <person name="Hua S.X."/>
            <person name="Woyke T."/>
        </authorList>
    </citation>
    <scope>NUCLEOTIDE SEQUENCE [LARGE SCALE GENOMIC DNA]</scope>
    <source>
        <strain evidence="3 4">XH-48</strain>
    </source>
</reference>
<protein>
    <submittedName>
        <fullName evidence="3">Uncharacterized protein</fullName>
    </submittedName>
</protein>
<feature type="transmembrane region" description="Helical" evidence="2">
    <location>
        <begin position="55"/>
        <end position="75"/>
    </location>
</feature>
<keyword evidence="2" id="KW-0472">Membrane</keyword>
<accession>W0JLF1</accession>
<dbReference type="Proteomes" id="UP000019024">
    <property type="component" value="Chromosome"/>
</dbReference>
<dbReference type="STRING" id="797299.HALLA_13000"/>
<gene>
    <name evidence="3" type="ORF">HALLA_13000</name>
</gene>
<evidence type="ECO:0000313" key="4">
    <source>
        <dbReference type="Proteomes" id="UP000019024"/>
    </source>
</evidence>
<organism evidence="3 4">
    <name type="scientific">Halostagnicola larsenii XH-48</name>
    <dbReference type="NCBI Taxonomy" id="797299"/>
    <lineage>
        <taxon>Archaea</taxon>
        <taxon>Methanobacteriati</taxon>
        <taxon>Methanobacteriota</taxon>
        <taxon>Stenosarchaea group</taxon>
        <taxon>Halobacteria</taxon>
        <taxon>Halobacteriales</taxon>
        <taxon>Natrialbaceae</taxon>
        <taxon>Halostagnicola</taxon>
    </lineage>
</organism>
<evidence type="ECO:0000256" key="2">
    <source>
        <dbReference type="SAM" id="Phobius"/>
    </source>
</evidence>
<dbReference type="eggNOG" id="arCOG07558">
    <property type="taxonomic scope" value="Archaea"/>
</dbReference>
<keyword evidence="2" id="KW-0812">Transmembrane</keyword>
<evidence type="ECO:0000256" key="1">
    <source>
        <dbReference type="SAM" id="MobiDB-lite"/>
    </source>
</evidence>
<dbReference type="AlphaFoldDB" id="W0JLF1"/>
<sequence>MEVPNDARQRTAAAVSRRNTTGSDGPAETRLQTGFVVIVGLSSGLMALFGDGSVLVVGVAMLAGLVVGGCLLWYLRWIVG</sequence>
<dbReference type="HOGENOM" id="CLU_200901_0_0_2"/>
<keyword evidence="2" id="KW-1133">Transmembrane helix</keyword>
<proteinExistence type="predicted"/>